<feature type="transmembrane region" description="Helical" evidence="1">
    <location>
        <begin position="118"/>
        <end position="139"/>
    </location>
</feature>
<evidence type="ECO:0000313" key="2">
    <source>
        <dbReference type="EMBL" id="KST65229.1"/>
    </source>
</evidence>
<sequence length="200" mass="23165">MMIETSLWVYWLFCLLAMILVISNRKYIYSLLSPDSESSQDKGYVIFMILGWLVTLAVSIAYVLFTRKYETGSYNISNLITFSILNGILEQFMFIFWFLLGCYVAIKITPSKPKLTFTFGYISYAIFSGLIHALFWVQVLPSHKPVTVIMALGLGTMSLIWMWLAWRHRAIMAIIAMHIVIDFITVGHLNFAWFEPFQLI</sequence>
<feature type="transmembrane region" description="Helical" evidence="1">
    <location>
        <begin position="6"/>
        <end position="23"/>
    </location>
</feature>
<feature type="transmembrane region" description="Helical" evidence="1">
    <location>
        <begin position="171"/>
        <end position="194"/>
    </location>
</feature>
<accession>A0A0V7ZL14</accession>
<dbReference type="EMBL" id="LMTZ01000110">
    <property type="protein sequence ID" value="KST65229.1"/>
    <property type="molecule type" value="Genomic_DNA"/>
</dbReference>
<keyword evidence="1" id="KW-1133">Transmembrane helix</keyword>
<feature type="transmembrane region" description="Helical" evidence="1">
    <location>
        <begin position="44"/>
        <end position="64"/>
    </location>
</feature>
<dbReference type="RefSeq" id="WP_027841897.1">
    <property type="nucleotide sequence ID" value="NZ_LMTZ01000110.1"/>
</dbReference>
<reference evidence="2 3" key="1">
    <citation type="journal article" date="2015" name="Genome Announc.">
        <title>Draft Genome of the Euendolithic (true boring) Cyanobacterium Mastigocoleus testarum strain BC008.</title>
        <authorList>
            <person name="Guida B.S."/>
            <person name="Garcia-Pichel F."/>
        </authorList>
    </citation>
    <scope>NUCLEOTIDE SEQUENCE [LARGE SCALE GENOMIC DNA]</scope>
    <source>
        <strain evidence="2 3">BC008</strain>
    </source>
</reference>
<dbReference type="Proteomes" id="UP000053372">
    <property type="component" value="Unassembled WGS sequence"/>
</dbReference>
<dbReference type="OrthoDB" id="582106at2"/>
<evidence type="ECO:0000256" key="1">
    <source>
        <dbReference type="SAM" id="Phobius"/>
    </source>
</evidence>
<feature type="transmembrane region" description="Helical" evidence="1">
    <location>
        <begin position="145"/>
        <end position="164"/>
    </location>
</feature>
<dbReference type="AlphaFoldDB" id="A0A0V7ZL14"/>
<feature type="transmembrane region" description="Helical" evidence="1">
    <location>
        <begin position="84"/>
        <end position="106"/>
    </location>
</feature>
<name>A0A0V7ZL14_9CYAN</name>
<comment type="caution">
    <text evidence="2">The sequence shown here is derived from an EMBL/GenBank/DDBJ whole genome shotgun (WGS) entry which is preliminary data.</text>
</comment>
<evidence type="ECO:0008006" key="4">
    <source>
        <dbReference type="Google" id="ProtNLM"/>
    </source>
</evidence>
<evidence type="ECO:0000313" key="3">
    <source>
        <dbReference type="Proteomes" id="UP000053372"/>
    </source>
</evidence>
<gene>
    <name evidence="2" type="ORF">BC008_20760</name>
</gene>
<keyword evidence="1" id="KW-0812">Transmembrane</keyword>
<protein>
    <recommendedName>
        <fullName evidence="4">CPBP family intramembrane metalloprotease</fullName>
    </recommendedName>
</protein>
<keyword evidence="1" id="KW-0472">Membrane</keyword>
<proteinExistence type="predicted"/>
<organism evidence="2 3">
    <name type="scientific">Mastigocoleus testarum BC008</name>
    <dbReference type="NCBI Taxonomy" id="371196"/>
    <lineage>
        <taxon>Bacteria</taxon>
        <taxon>Bacillati</taxon>
        <taxon>Cyanobacteriota</taxon>
        <taxon>Cyanophyceae</taxon>
        <taxon>Nostocales</taxon>
        <taxon>Hapalosiphonaceae</taxon>
        <taxon>Mastigocoleus</taxon>
    </lineage>
</organism>
<keyword evidence="3" id="KW-1185">Reference proteome</keyword>